<dbReference type="RefSeq" id="WP_206966659.1">
    <property type="nucleotide sequence ID" value="NZ_BAAAJJ010000020.1"/>
</dbReference>
<proteinExistence type="predicted"/>
<accession>A0A939FDZ2</accession>
<evidence type="ECO:0000313" key="1">
    <source>
        <dbReference type="EMBL" id="MBO0515652.1"/>
    </source>
</evidence>
<comment type="caution">
    <text evidence="1">The sequence shown here is derived from an EMBL/GenBank/DDBJ whole genome shotgun (WGS) entry which is preliminary data.</text>
</comment>
<organism evidence="1 2">
    <name type="scientific">Streptomyces beijiangensis</name>
    <dbReference type="NCBI Taxonomy" id="163361"/>
    <lineage>
        <taxon>Bacteria</taxon>
        <taxon>Bacillati</taxon>
        <taxon>Actinomycetota</taxon>
        <taxon>Actinomycetes</taxon>
        <taxon>Kitasatosporales</taxon>
        <taxon>Streptomycetaceae</taxon>
        <taxon>Streptomyces</taxon>
    </lineage>
</organism>
<keyword evidence="2" id="KW-1185">Reference proteome</keyword>
<protein>
    <submittedName>
        <fullName evidence="1">Uncharacterized protein</fullName>
    </submittedName>
</protein>
<dbReference type="AlphaFoldDB" id="A0A939FDZ2"/>
<sequence>MSDAVLRSSGPGPGAVCAVQGESAFVRWLAEQRTEEPHFGDLKRSDALTALRTAQDAPE</sequence>
<dbReference type="EMBL" id="JAFLRJ010000311">
    <property type="protein sequence ID" value="MBO0515652.1"/>
    <property type="molecule type" value="Genomic_DNA"/>
</dbReference>
<name>A0A939FDZ2_9ACTN</name>
<evidence type="ECO:0000313" key="2">
    <source>
        <dbReference type="Proteomes" id="UP000664167"/>
    </source>
</evidence>
<gene>
    <name evidence="1" type="ORF">J0695_28265</name>
</gene>
<dbReference type="Proteomes" id="UP000664167">
    <property type="component" value="Unassembled WGS sequence"/>
</dbReference>
<reference evidence="1" key="1">
    <citation type="submission" date="2021-03" db="EMBL/GenBank/DDBJ databases">
        <title>Streptomyces poriferae sp. nov., a novel marine sponge-derived Actinobacteria species with anti-MRSA activity.</title>
        <authorList>
            <person name="Sandoval-Powers M."/>
            <person name="Kralova S."/>
            <person name="Nguyen G.-S."/>
            <person name="Fawwal D."/>
            <person name="Degnes K."/>
            <person name="Klinkenberg G."/>
            <person name="Sletta H."/>
            <person name="Wentzel A."/>
            <person name="Liles M.R."/>
        </authorList>
    </citation>
    <scope>NUCLEOTIDE SEQUENCE</scope>
    <source>
        <strain evidence="1">DSM 41794</strain>
    </source>
</reference>